<dbReference type="GO" id="GO:0005634">
    <property type="term" value="C:nucleus"/>
    <property type="evidence" value="ECO:0007669"/>
    <property type="project" value="UniProtKB-SubCell"/>
</dbReference>
<dbReference type="PANTHER" id="PTHR24340:SF41">
    <property type="entry name" value="MUSCLE-SPECIFIC HOMEOBOX PROTEIN TINMAN-RELATED"/>
    <property type="match status" value="1"/>
</dbReference>
<feature type="DNA-binding region" description="Homeobox" evidence="6">
    <location>
        <begin position="66"/>
        <end position="125"/>
    </location>
</feature>
<feature type="domain" description="Homeobox" evidence="9">
    <location>
        <begin position="64"/>
        <end position="124"/>
    </location>
</feature>
<evidence type="ECO:0000313" key="10">
    <source>
        <dbReference type="EMBL" id="KAF7636649.1"/>
    </source>
</evidence>
<dbReference type="PROSITE" id="PS50071">
    <property type="entry name" value="HOMEOBOX_2"/>
    <property type="match status" value="1"/>
</dbReference>
<dbReference type="InterPro" id="IPR050394">
    <property type="entry name" value="Homeobox_NK-like"/>
</dbReference>
<evidence type="ECO:0000259" key="9">
    <source>
        <dbReference type="PROSITE" id="PS50071"/>
    </source>
</evidence>
<evidence type="ECO:0000256" key="1">
    <source>
        <dbReference type="ARBA" id="ARBA00004123"/>
    </source>
</evidence>
<dbReference type="PROSITE" id="PS00027">
    <property type="entry name" value="HOMEOBOX_1"/>
    <property type="match status" value="1"/>
</dbReference>
<protein>
    <submittedName>
        <fullName evidence="10">Homeobox domain-containing protein</fullName>
    </submittedName>
</protein>
<dbReference type="Pfam" id="PF00046">
    <property type="entry name" value="Homeodomain"/>
    <property type="match status" value="1"/>
</dbReference>
<feature type="compositionally biased region" description="Low complexity" evidence="8">
    <location>
        <begin position="153"/>
        <end position="175"/>
    </location>
</feature>
<dbReference type="InterPro" id="IPR017970">
    <property type="entry name" value="Homeobox_CS"/>
</dbReference>
<evidence type="ECO:0000256" key="7">
    <source>
        <dbReference type="RuleBase" id="RU000682"/>
    </source>
</evidence>
<keyword evidence="2" id="KW-0217">Developmental protein</keyword>
<evidence type="ECO:0000256" key="8">
    <source>
        <dbReference type="SAM" id="MobiDB-lite"/>
    </source>
</evidence>
<evidence type="ECO:0000256" key="6">
    <source>
        <dbReference type="PROSITE-ProRule" id="PRU00108"/>
    </source>
</evidence>
<organism evidence="10 11">
    <name type="scientific">Meloidogyne graminicola</name>
    <dbReference type="NCBI Taxonomy" id="189291"/>
    <lineage>
        <taxon>Eukaryota</taxon>
        <taxon>Metazoa</taxon>
        <taxon>Ecdysozoa</taxon>
        <taxon>Nematoda</taxon>
        <taxon>Chromadorea</taxon>
        <taxon>Rhabditida</taxon>
        <taxon>Tylenchina</taxon>
        <taxon>Tylenchomorpha</taxon>
        <taxon>Tylenchoidea</taxon>
        <taxon>Meloidogynidae</taxon>
        <taxon>Meloidogyninae</taxon>
        <taxon>Meloidogyne</taxon>
    </lineage>
</organism>
<dbReference type="InterPro" id="IPR009057">
    <property type="entry name" value="Homeodomain-like_sf"/>
</dbReference>
<accession>A0A8S9ZSY0</accession>
<dbReference type="OrthoDB" id="3137333at2759"/>
<dbReference type="SUPFAM" id="SSF46689">
    <property type="entry name" value="Homeodomain-like"/>
    <property type="match status" value="1"/>
</dbReference>
<evidence type="ECO:0000313" key="11">
    <source>
        <dbReference type="Proteomes" id="UP000605970"/>
    </source>
</evidence>
<keyword evidence="11" id="KW-1185">Reference proteome</keyword>
<keyword evidence="5 6" id="KW-0539">Nucleus</keyword>
<sequence>MAQFFKGGDYLLGQVSRLQQNCFNGSVSSIDSNIINNSVITSAANYSNNINFPNGGLLPTGPQGIRRKRRVLFTQHQVNRLEMIFSQNNYLTAQQRENISAEIGLKPTQVKIWFQNHRYKIKRQKRELQMMQRSDGENSQRGGEGENETSPLNNSNIQHHNNNNYRNNMSENGSNVSQLNERSRLEIKIEEQQQLLIDQKPSLPPHTSSFPSLPNNNYYQLLLNGNNVYPQFERTTTTTLSNNNHHNPIPPPFGSTAATFYPNPCYPPSFSANIFFSSPYPGYQPTVFLICYPSNSQIFAFLIIINFSKNI</sequence>
<comment type="caution">
    <text evidence="10">The sequence shown here is derived from an EMBL/GenBank/DDBJ whole genome shotgun (WGS) entry which is preliminary data.</text>
</comment>
<evidence type="ECO:0000256" key="5">
    <source>
        <dbReference type="ARBA" id="ARBA00023242"/>
    </source>
</evidence>
<dbReference type="Proteomes" id="UP000605970">
    <property type="component" value="Unassembled WGS sequence"/>
</dbReference>
<dbReference type="PANTHER" id="PTHR24340">
    <property type="entry name" value="HOMEOBOX PROTEIN NKX"/>
    <property type="match status" value="1"/>
</dbReference>
<dbReference type="InterPro" id="IPR001356">
    <property type="entry name" value="HD"/>
</dbReference>
<dbReference type="GO" id="GO:0000981">
    <property type="term" value="F:DNA-binding transcription factor activity, RNA polymerase II-specific"/>
    <property type="evidence" value="ECO:0007669"/>
    <property type="project" value="InterPro"/>
</dbReference>
<comment type="subcellular location">
    <subcellularLocation>
        <location evidence="1 6 7">Nucleus</location>
    </subcellularLocation>
</comment>
<dbReference type="SMART" id="SM00389">
    <property type="entry name" value="HOX"/>
    <property type="match status" value="1"/>
</dbReference>
<dbReference type="Gene3D" id="1.10.10.60">
    <property type="entry name" value="Homeodomain-like"/>
    <property type="match status" value="1"/>
</dbReference>
<evidence type="ECO:0000256" key="4">
    <source>
        <dbReference type="ARBA" id="ARBA00023155"/>
    </source>
</evidence>
<dbReference type="GO" id="GO:0000978">
    <property type="term" value="F:RNA polymerase II cis-regulatory region sequence-specific DNA binding"/>
    <property type="evidence" value="ECO:0007669"/>
    <property type="project" value="TreeGrafter"/>
</dbReference>
<gene>
    <name evidence="10" type="ORF">Mgra_00003827</name>
</gene>
<proteinExistence type="predicted"/>
<keyword evidence="4 6" id="KW-0371">Homeobox</keyword>
<name>A0A8S9ZSY0_9BILA</name>
<evidence type="ECO:0000256" key="2">
    <source>
        <dbReference type="ARBA" id="ARBA00022473"/>
    </source>
</evidence>
<dbReference type="EMBL" id="JABEBT010000027">
    <property type="protein sequence ID" value="KAF7636649.1"/>
    <property type="molecule type" value="Genomic_DNA"/>
</dbReference>
<reference evidence="10" key="1">
    <citation type="journal article" date="2020" name="Ecol. Evol.">
        <title>Genome structure and content of the rice root-knot nematode (Meloidogyne graminicola).</title>
        <authorList>
            <person name="Phan N.T."/>
            <person name="Danchin E.G.J."/>
            <person name="Klopp C."/>
            <person name="Perfus-Barbeoch L."/>
            <person name="Kozlowski D.K."/>
            <person name="Koutsovoulos G.D."/>
            <person name="Lopez-Roques C."/>
            <person name="Bouchez O."/>
            <person name="Zahm M."/>
            <person name="Besnard G."/>
            <person name="Bellafiore S."/>
        </authorList>
    </citation>
    <scope>NUCLEOTIDE SEQUENCE</scope>
    <source>
        <strain evidence="10">VN-18</strain>
    </source>
</reference>
<keyword evidence="3 6" id="KW-0238">DNA-binding</keyword>
<dbReference type="CDD" id="cd00086">
    <property type="entry name" value="homeodomain"/>
    <property type="match status" value="1"/>
</dbReference>
<dbReference type="GO" id="GO:0030154">
    <property type="term" value="P:cell differentiation"/>
    <property type="evidence" value="ECO:0007669"/>
    <property type="project" value="TreeGrafter"/>
</dbReference>
<feature type="region of interest" description="Disordered" evidence="8">
    <location>
        <begin position="124"/>
        <end position="179"/>
    </location>
</feature>
<evidence type="ECO:0000256" key="3">
    <source>
        <dbReference type="ARBA" id="ARBA00023125"/>
    </source>
</evidence>
<dbReference type="AlphaFoldDB" id="A0A8S9ZSY0"/>